<dbReference type="GO" id="GO:0046854">
    <property type="term" value="P:phosphatidylinositol phosphate biosynthetic process"/>
    <property type="evidence" value="ECO:0007669"/>
    <property type="project" value="InterPro"/>
</dbReference>
<dbReference type="GO" id="GO:0050427">
    <property type="term" value="P:3'-phosphoadenosine 5'-phosphosulfate metabolic process"/>
    <property type="evidence" value="ECO:0007669"/>
    <property type="project" value="TreeGrafter"/>
</dbReference>
<keyword evidence="9" id="KW-1185">Reference proteome</keyword>
<proteinExistence type="inferred from homology"/>
<feature type="binding site" evidence="7">
    <location>
        <position position="92"/>
    </location>
    <ligand>
        <name>Mg(2+)</name>
        <dbReference type="ChEBI" id="CHEBI:18420"/>
        <label>1</label>
        <note>catalytic</note>
    </ligand>
</feature>
<evidence type="ECO:0000256" key="1">
    <source>
        <dbReference type="ARBA" id="ARBA00005289"/>
    </source>
</evidence>
<feature type="binding site" evidence="6">
    <location>
        <position position="94"/>
    </location>
    <ligand>
        <name>Mg(2+)</name>
        <dbReference type="ChEBI" id="CHEBI:18420"/>
        <label>1</label>
    </ligand>
</feature>
<keyword evidence="6 7" id="KW-0460">Magnesium</keyword>
<dbReference type="GO" id="GO:0000103">
    <property type="term" value="P:sulfate assimilation"/>
    <property type="evidence" value="ECO:0007669"/>
    <property type="project" value="TreeGrafter"/>
</dbReference>
<dbReference type="CDD" id="cd01638">
    <property type="entry name" value="CysQ"/>
    <property type="match status" value="1"/>
</dbReference>
<dbReference type="HAMAP" id="MF_02095">
    <property type="entry name" value="CysQ"/>
    <property type="match status" value="1"/>
</dbReference>
<dbReference type="EMBL" id="FWWV01000017">
    <property type="protein sequence ID" value="SMB84970.1"/>
    <property type="molecule type" value="Genomic_DNA"/>
</dbReference>
<comment type="subcellular location">
    <subcellularLocation>
        <location evidence="6">Cell inner membrane</location>
        <topology evidence="6">Peripheral membrane protein</topology>
        <orientation evidence="6">Cytoplasmic side</orientation>
    </subcellularLocation>
</comment>
<feature type="binding site" evidence="6">
    <location>
        <position position="72"/>
    </location>
    <ligand>
        <name>Mg(2+)</name>
        <dbReference type="ChEBI" id="CHEBI:18420"/>
        <label>1</label>
    </ligand>
</feature>
<keyword evidence="4 6" id="KW-0378">Hydrolase</keyword>
<dbReference type="GO" id="GO:0008441">
    <property type="term" value="F:3'(2'),5'-bisphosphate nucleotidase activity"/>
    <property type="evidence" value="ECO:0007669"/>
    <property type="project" value="UniProtKB-UniRule"/>
</dbReference>
<dbReference type="PRINTS" id="PR00377">
    <property type="entry name" value="IMPHPHTASES"/>
</dbReference>
<dbReference type="InterPro" id="IPR050725">
    <property type="entry name" value="CysQ/Inositol_MonoPase"/>
</dbReference>
<evidence type="ECO:0000256" key="3">
    <source>
        <dbReference type="ARBA" id="ARBA00022519"/>
    </source>
</evidence>
<reference evidence="9" key="1">
    <citation type="submission" date="2017-04" db="EMBL/GenBank/DDBJ databases">
        <authorList>
            <person name="Varghese N."/>
            <person name="Submissions S."/>
        </authorList>
    </citation>
    <scope>NUCLEOTIDE SEQUENCE [LARGE SCALE GENOMIC DNA]</scope>
    <source>
        <strain evidence="9">DSM 23072</strain>
    </source>
</reference>
<gene>
    <name evidence="6" type="primary">cysQ</name>
    <name evidence="8" type="ORF">SAMN05660772_02397</name>
</gene>
<feature type="binding site" evidence="6">
    <location>
        <position position="218"/>
    </location>
    <ligand>
        <name>substrate</name>
    </ligand>
</feature>
<dbReference type="EC" id="3.1.3.7" evidence="6"/>
<feature type="binding site" evidence="7">
    <location>
        <position position="218"/>
    </location>
    <ligand>
        <name>Mg(2+)</name>
        <dbReference type="ChEBI" id="CHEBI:18420"/>
        <label>1</label>
        <note>catalytic</note>
    </ligand>
</feature>
<dbReference type="SUPFAM" id="SSF56655">
    <property type="entry name" value="Carbohydrate phosphatase"/>
    <property type="match status" value="1"/>
</dbReference>
<feature type="binding site" evidence="7">
    <location>
        <position position="95"/>
    </location>
    <ligand>
        <name>Mg(2+)</name>
        <dbReference type="ChEBI" id="CHEBI:18420"/>
        <label>1</label>
        <note>catalytic</note>
    </ligand>
</feature>
<keyword evidence="5 6" id="KW-0472">Membrane</keyword>
<evidence type="ECO:0000256" key="6">
    <source>
        <dbReference type="HAMAP-Rule" id="MF_02095"/>
    </source>
</evidence>
<evidence type="ECO:0000256" key="5">
    <source>
        <dbReference type="ARBA" id="ARBA00023136"/>
    </source>
</evidence>
<keyword evidence="3 6" id="KW-0997">Cell inner membrane</keyword>
<feature type="binding site" evidence="7">
    <location>
        <position position="94"/>
    </location>
    <ligand>
        <name>Mg(2+)</name>
        <dbReference type="ChEBI" id="CHEBI:18420"/>
        <label>1</label>
        <note>catalytic</note>
    </ligand>
</feature>
<dbReference type="InterPro" id="IPR006240">
    <property type="entry name" value="CysQ"/>
</dbReference>
<evidence type="ECO:0000256" key="4">
    <source>
        <dbReference type="ARBA" id="ARBA00022801"/>
    </source>
</evidence>
<dbReference type="Pfam" id="PF00459">
    <property type="entry name" value="Inositol_P"/>
    <property type="match status" value="1"/>
</dbReference>
<comment type="similarity">
    <text evidence="1 6">Belongs to the inositol monophosphatase superfamily. CysQ family.</text>
</comment>
<accession>A0A1W1UVA3</accession>
<evidence type="ECO:0000313" key="9">
    <source>
        <dbReference type="Proteomes" id="UP000192408"/>
    </source>
</evidence>
<organism evidence="8 9">
    <name type="scientific">Pasteurella testudinis DSM 23072</name>
    <dbReference type="NCBI Taxonomy" id="1122938"/>
    <lineage>
        <taxon>Bacteria</taxon>
        <taxon>Pseudomonadati</taxon>
        <taxon>Pseudomonadota</taxon>
        <taxon>Gammaproteobacteria</taxon>
        <taxon>Pasteurellales</taxon>
        <taxon>Pasteurellaceae</taxon>
        <taxon>Pasteurella</taxon>
    </lineage>
</organism>
<dbReference type="PANTHER" id="PTHR43028:SF7">
    <property type="entry name" value="3'(2'),5'-BISPHOSPHATE NUCLEOTIDASE CYSQ"/>
    <property type="match status" value="1"/>
</dbReference>
<dbReference type="STRING" id="1122938.SAMN05660772_02397"/>
<protein>
    <recommendedName>
        <fullName evidence="6">3'(2'),5'-bisphosphate nucleotidase CysQ</fullName>
        <ecNumber evidence="6">3.1.3.7</ecNumber>
    </recommendedName>
    <alternativeName>
        <fullName evidence="6">3'(2'),5-bisphosphonucleoside 3'(2')-phosphohydrolase</fullName>
    </alternativeName>
    <alternativeName>
        <fullName evidence="6">3'-phosphoadenosine 5'-phosphate phosphatase</fullName>
        <shortName evidence="6">PAP phosphatase</shortName>
    </alternativeName>
</protein>
<dbReference type="PROSITE" id="PS00630">
    <property type="entry name" value="IMP_2"/>
    <property type="match status" value="1"/>
</dbReference>
<dbReference type="Gene3D" id="3.40.190.80">
    <property type="match status" value="1"/>
</dbReference>
<dbReference type="InterPro" id="IPR020550">
    <property type="entry name" value="Inositol_monophosphatase_CS"/>
</dbReference>
<sequence length="275" mass="31166">MTHAILLSEPLLNAALSIAKRAGEKLLTFYYRDIESELKHDNTPVTEADLAVSRFLEDELQALTPGIPVLSEESQTIDFAERRQWTQYWLVDPLDGTQQFLEKTDQFSVLIALVQHNQPTLGIVYSPVSRLAFYAMDKFGAYKQQNGVISRLQTQPPSDNVIRIAVGKNVRRQQVMAMFHDQFDYQLIRYGSSGLKGALVAEGRSDCYIRLGKTGEWDTAAVECILRETGGKIVDLYGNALTYNQRETLINPDFIMLGNAAFPWQKVVRFQQLLK</sequence>
<name>A0A1W1UVA3_9PAST</name>
<dbReference type="GO" id="GO:0000287">
    <property type="term" value="F:magnesium ion binding"/>
    <property type="evidence" value="ECO:0007669"/>
    <property type="project" value="UniProtKB-UniRule"/>
</dbReference>
<feature type="binding site" evidence="6">
    <location>
        <begin position="94"/>
        <end position="97"/>
    </location>
    <ligand>
        <name>substrate</name>
    </ligand>
</feature>
<evidence type="ECO:0000256" key="2">
    <source>
        <dbReference type="ARBA" id="ARBA00022475"/>
    </source>
</evidence>
<dbReference type="GO" id="GO:0005886">
    <property type="term" value="C:plasma membrane"/>
    <property type="evidence" value="ECO:0007669"/>
    <property type="project" value="UniProtKB-SubCell"/>
</dbReference>
<evidence type="ECO:0000256" key="7">
    <source>
        <dbReference type="PIRSR" id="PIRSR600760-2"/>
    </source>
</evidence>
<feature type="binding site" evidence="6">
    <location>
        <position position="218"/>
    </location>
    <ligand>
        <name>Mg(2+)</name>
        <dbReference type="ChEBI" id="CHEBI:18420"/>
        <label>2</label>
    </ligand>
</feature>
<comment type="cofactor">
    <cofactor evidence="6 7">
        <name>Mg(2+)</name>
        <dbReference type="ChEBI" id="CHEBI:18420"/>
    </cofactor>
</comment>
<dbReference type="Gene3D" id="3.30.540.10">
    <property type="entry name" value="Fructose-1,6-Bisphosphatase, subunit A, domain 1"/>
    <property type="match status" value="1"/>
</dbReference>
<dbReference type="InterPro" id="IPR000760">
    <property type="entry name" value="Inositol_monophosphatase-like"/>
</dbReference>
<dbReference type="NCBIfam" id="TIGR01331">
    <property type="entry name" value="bisphos_cysQ"/>
    <property type="match status" value="1"/>
</dbReference>
<feature type="binding site" evidence="6">
    <location>
        <position position="95"/>
    </location>
    <ligand>
        <name>Mg(2+)</name>
        <dbReference type="ChEBI" id="CHEBI:18420"/>
        <label>2</label>
    </ligand>
</feature>
<dbReference type="RefSeq" id="WP_084257071.1">
    <property type="nucleotide sequence ID" value="NZ_FWWV01000017.1"/>
</dbReference>
<dbReference type="AlphaFoldDB" id="A0A1W1UVA3"/>
<dbReference type="PANTHER" id="PTHR43028">
    <property type="entry name" value="3'(2'),5'-BISPHOSPHATE NUCLEOTIDASE 1"/>
    <property type="match status" value="1"/>
</dbReference>
<dbReference type="Proteomes" id="UP000192408">
    <property type="component" value="Unassembled WGS sequence"/>
</dbReference>
<comment type="function">
    <text evidence="6">Converts adenosine-3',5'-bisphosphate (PAP) to AMP.</text>
</comment>
<keyword evidence="2 6" id="KW-1003">Cell membrane</keyword>
<feature type="binding site" evidence="6">
    <location>
        <position position="72"/>
    </location>
    <ligand>
        <name>substrate</name>
    </ligand>
</feature>
<feature type="binding site" evidence="7">
    <location>
        <position position="72"/>
    </location>
    <ligand>
        <name>Mg(2+)</name>
        <dbReference type="ChEBI" id="CHEBI:18420"/>
        <label>1</label>
        <note>catalytic</note>
    </ligand>
</feature>
<comment type="catalytic activity">
    <reaction evidence="6">
        <text>adenosine 3',5'-bisphosphate + H2O = AMP + phosphate</text>
        <dbReference type="Rhea" id="RHEA:10040"/>
        <dbReference type="ChEBI" id="CHEBI:15377"/>
        <dbReference type="ChEBI" id="CHEBI:43474"/>
        <dbReference type="ChEBI" id="CHEBI:58343"/>
        <dbReference type="ChEBI" id="CHEBI:456215"/>
        <dbReference type="EC" id="3.1.3.7"/>
    </reaction>
</comment>
<evidence type="ECO:0000313" key="8">
    <source>
        <dbReference type="EMBL" id="SMB84970.1"/>
    </source>
</evidence>
<keyword evidence="6 7" id="KW-0479">Metal-binding</keyword>
<feature type="binding site" evidence="6">
    <location>
        <position position="92"/>
    </location>
    <ligand>
        <name>Mg(2+)</name>
        <dbReference type="ChEBI" id="CHEBI:18420"/>
        <label>1</label>
    </ligand>
</feature>
<feature type="binding site" evidence="6">
    <location>
        <position position="92"/>
    </location>
    <ligand>
        <name>Mg(2+)</name>
        <dbReference type="ChEBI" id="CHEBI:18420"/>
        <label>2</label>
    </ligand>
</feature>